<dbReference type="AlphaFoldDB" id="A0A4S3KQF2"/>
<sequence length="98" mass="10340">MSDTNSSINVTIVAPRKSPFAAALLALFFGPLGMFYSTLAGALIMLAVYVVLIPLIGVMTLGLGFWLYLLAWPVCVVWAGLAAVQCNQTAVRYSQGGG</sequence>
<protein>
    <submittedName>
        <fullName evidence="2">Uncharacterized protein</fullName>
    </submittedName>
</protein>
<keyword evidence="1" id="KW-0812">Transmembrane</keyword>
<proteinExistence type="predicted"/>
<dbReference type="OrthoDB" id="122635at2"/>
<gene>
    <name evidence="2" type="ORF">B1806_07480</name>
</gene>
<keyword evidence="1" id="KW-0472">Membrane</keyword>
<evidence type="ECO:0000313" key="3">
    <source>
        <dbReference type="Proteomes" id="UP000307749"/>
    </source>
</evidence>
<dbReference type="Proteomes" id="UP000307749">
    <property type="component" value="Unassembled WGS sequence"/>
</dbReference>
<dbReference type="STRING" id="993689.GCA_002077135_00983"/>
<keyword evidence="3" id="KW-1185">Reference proteome</keyword>
<organism evidence="2 3">
    <name type="scientific">Metallibacterium scheffleri</name>
    <dbReference type="NCBI Taxonomy" id="993689"/>
    <lineage>
        <taxon>Bacteria</taxon>
        <taxon>Pseudomonadati</taxon>
        <taxon>Pseudomonadota</taxon>
        <taxon>Gammaproteobacteria</taxon>
        <taxon>Lysobacterales</taxon>
        <taxon>Rhodanobacteraceae</taxon>
        <taxon>Metallibacterium</taxon>
    </lineage>
</organism>
<feature type="transmembrane region" description="Helical" evidence="1">
    <location>
        <begin position="20"/>
        <end position="53"/>
    </location>
</feature>
<evidence type="ECO:0000256" key="1">
    <source>
        <dbReference type="SAM" id="Phobius"/>
    </source>
</evidence>
<keyword evidence="1" id="KW-1133">Transmembrane helix</keyword>
<dbReference type="EMBL" id="MWQO01000023">
    <property type="protein sequence ID" value="THD10688.1"/>
    <property type="molecule type" value="Genomic_DNA"/>
</dbReference>
<name>A0A4S3KQF2_9GAMM</name>
<reference evidence="2 3" key="1">
    <citation type="submission" date="2017-02" db="EMBL/GenBank/DDBJ databases">
        <title>Whole genome sequencing of Metallibacterium scheffleri DSM 24874 (T).</title>
        <authorList>
            <person name="Kumar S."/>
            <person name="Patil P."/>
            <person name="Patil P.B."/>
        </authorList>
    </citation>
    <scope>NUCLEOTIDE SEQUENCE [LARGE SCALE GENOMIC DNA]</scope>
    <source>
        <strain evidence="2 3">DSM 24874</strain>
    </source>
</reference>
<dbReference type="RefSeq" id="WP_081126330.1">
    <property type="nucleotide sequence ID" value="NZ_LDOS01000001.1"/>
</dbReference>
<comment type="caution">
    <text evidence="2">The sequence shown here is derived from an EMBL/GenBank/DDBJ whole genome shotgun (WGS) entry which is preliminary data.</text>
</comment>
<evidence type="ECO:0000313" key="2">
    <source>
        <dbReference type="EMBL" id="THD10688.1"/>
    </source>
</evidence>
<accession>A0A4S3KQF2</accession>
<feature type="transmembrane region" description="Helical" evidence="1">
    <location>
        <begin position="65"/>
        <end position="84"/>
    </location>
</feature>